<evidence type="ECO:0000313" key="2">
    <source>
        <dbReference type="EMBL" id="GEU94293.1"/>
    </source>
</evidence>
<reference evidence="2" key="1">
    <citation type="journal article" date="2019" name="Sci. Rep.">
        <title>Draft genome of Tanacetum cinerariifolium, the natural source of mosquito coil.</title>
        <authorList>
            <person name="Yamashiro T."/>
            <person name="Shiraishi A."/>
            <person name="Satake H."/>
            <person name="Nakayama K."/>
        </authorList>
    </citation>
    <scope>NUCLEOTIDE SEQUENCE</scope>
</reference>
<accession>A0A6L2P791</accession>
<protein>
    <submittedName>
        <fullName evidence="2">Uncharacterized protein</fullName>
    </submittedName>
</protein>
<proteinExistence type="predicted"/>
<dbReference type="AlphaFoldDB" id="A0A6L2P791"/>
<dbReference type="EMBL" id="BKCJ010011042">
    <property type="protein sequence ID" value="GEU94293.1"/>
    <property type="molecule type" value="Genomic_DNA"/>
</dbReference>
<sequence length="226" mass="25045">MLKVAKNFEPKKSFLLSFGEVNADSVADESLSRTAVQSTSQPKEKTDTKSRKKKIPSSSEPKTYIYVNQSLDAFKQTEEVRRNLKPPLSKSDEDELADSDKQLSATDEIEATNVIDEILTEINTKDTTTLVFIAPSMSKSLPDKFSNKIDSLVPRMVVDALEESLCLEFVSAFVKLEIGGVCLPMMDRRGMPTWDGTEGYTYPMLCGIFWVSLVAISANANLSPNV</sequence>
<gene>
    <name evidence="2" type="ORF">Tci_066271</name>
</gene>
<name>A0A6L2P791_TANCI</name>
<comment type="caution">
    <text evidence="2">The sequence shown here is derived from an EMBL/GenBank/DDBJ whole genome shotgun (WGS) entry which is preliminary data.</text>
</comment>
<evidence type="ECO:0000256" key="1">
    <source>
        <dbReference type="SAM" id="MobiDB-lite"/>
    </source>
</evidence>
<feature type="compositionally biased region" description="Polar residues" evidence="1">
    <location>
        <begin position="32"/>
        <end position="41"/>
    </location>
</feature>
<organism evidence="2">
    <name type="scientific">Tanacetum cinerariifolium</name>
    <name type="common">Dalmatian daisy</name>
    <name type="synonym">Chrysanthemum cinerariifolium</name>
    <dbReference type="NCBI Taxonomy" id="118510"/>
    <lineage>
        <taxon>Eukaryota</taxon>
        <taxon>Viridiplantae</taxon>
        <taxon>Streptophyta</taxon>
        <taxon>Embryophyta</taxon>
        <taxon>Tracheophyta</taxon>
        <taxon>Spermatophyta</taxon>
        <taxon>Magnoliopsida</taxon>
        <taxon>eudicotyledons</taxon>
        <taxon>Gunneridae</taxon>
        <taxon>Pentapetalae</taxon>
        <taxon>asterids</taxon>
        <taxon>campanulids</taxon>
        <taxon>Asterales</taxon>
        <taxon>Asteraceae</taxon>
        <taxon>Asteroideae</taxon>
        <taxon>Anthemideae</taxon>
        <taxon>Anthemidinae</taxon>
        <taxon>Tanacetum</taxon>
    </lineage>
</organism>
<feature type="region of interest" description="Disordered" evidence="1">
    <location>
        <begin position="84"/>
        <end position="103"/>
    </location>
</feature>
<feature type="region of interest" description="Disordered" evidence="1">
    <location>
        <begin position="28"/>
        <end position="59"/>
    </location>
</feature>